<dbReference type="Proteomes" id="UP000193963">
    <property type="component" value="Unassembled WGS sequence"/>
</dbReference>
<dbReference type="Pfam" id="PF12787">
    <property type="entry name" value="EcsC"/>
    <property type="match status" value="1"/>
</dbReference>
<keyword evidence="2" id="KW-1185">Reference proteome</keyword>
<dbReference type="OrthoDB" id="7569638at2"/>
<accession>A0A1X6Z0T0</accession>
<dbReference type="AlphaFoldDB" id="A0A1X6Z0T0"/>
<name>A0A1X6Z0T0_9RHOB</name>
<evidence type="ECO:0000313" key="2">
    <source>
        <dbReference type="Proteomes" id="UP000193963"/>
    </source>
</evidence>
<sequence length="264" mass="27695">MTAAAPTPLVLPRDVAEDITELARIHRRAGGPGLQVLTLLGTRAEGLLERLPLGVRTRLDSATESALEVAMSAAQRSRGLVKDQPGWLDRVVTMGLGAAGGLGGLPSALAELPVTTTVLLRSIQGVAAEEGFDPSEPNVQFDSMRVFASAGPLAEDDGAETAFLATRLTLTGATMHGMISAVAPRLAAALGQKLAAQTVPVLGAAAGAAVNYAYTSYYQDMARVHFRLRRLAIESDQTPETLTEALRAELTKRPVRQSDSRSGS</sequence>
<gene>
    <name evidence="1" type="ORF">PSM7751_01582</name>
</gene>
<dbReference type="RefSeq" id="WP_085887467.1">
    <property type="nucleotide sequence ID" value="NZ_FWFN01000003.1"/>
</dbReference>
<dbReference type="PANTHER" id="PTHR41260:SF1">
    <property type="entry name" value="PROTEIN ECSC"/>
    <property type="match status" value="1"/>
</dbReference>
<proteinExistence type="predicted"/>
<dbReference type="EMBL" id="FWFN01000003">
    <property type="protein sequence ID" value="SLN36617.1"/>
    <property type="molecule type" value="Genomic_DNA"/>
</dbReference>
<protein>
    <submittedName>
        <fullName evidence="1">EcsC protein family protein</fullName>
    </submittedName>
</protein>
<evidence type="ECO:0000313" key="1">
    <source>
        <dbReference type="EMBL" id="SLN36617.1"/>
    </source>
</evidence>
<organism evidence="1 2">
    <name type="scientific">Pseudooceanicola marinus</name>
    <dbReference type="NCBI Taxonomy" id="396013"/>
    <lineage>
        <taxon>Bacteria</taxon>
        <taxon>Pseudomonadati</taxon>
        <taxon>Pseudomonadota</taxon>
        <taxon>Alphaproteobacteria</taxon>
        <taxon>Rhodobacterales</taxon>
        <taxon>Paracoccaceae</taxon>
        <taxon>Pseudooceanicola</taxon>
    </lineage>
</organism>
<reference evidence="1 2" key="1">
    <citation type="submission" date="2017-03" db="EMBL/GenBank/DDBJ databases">
        <authorList>
            <person name="Afonso C.L."/>
            <person name="Miller P.J."/>
            <person name="Scott M.A."/>
            <person name="Spackman E."/>
            <person name="Goraichik I."/>
            <person name="Dimitrov K.M."/>
            <person name="Suarez D.L."/>
            <person name="Swayne D.E."/>
        </authorList>
    </citation>
    <scope>NUCLEOTIDE SEQUENCE [LARGE SCALE GENOMIC DNA]</scope>
    <source>
        <strain evidence="1 2">CECT 7751</strain>
    </source>
</reference>
<dbReference type="InterPro" id="IPR024787">
    <property type="entry name" value="EcsC"/>
</dbReference>
<dbReference type="PANTHER" id="PTHR41260">
    <property type="entry name" value="PROTEIN ECSC"/>
    <property type="match status" value="1"/>
</dbReference>